<keyword evidence="4" id="KW-0804">Transcription</keyword>
<dbReference type="Pfam" id="PF03466">
    <property type="entry name" value="LysR_substrate"/>
    <property type="match status" value="1"/>
</dbReference>
<dbReference type="PANTHER" id="PTHR30419">
    <property type="entry name" value="HTH-TYPE TRANSCRIPTIONAL REGULATOR YBHD"/>
    <property type="match status" value="1"/>
</dbReference>
<feature type="domain" description="HTH lysR-type" evidence="5">
    <location>
        <begin position="2"/>
        <end position="59"/>
    </location>
</feature>
<dbReference type="Pfam" id="PF00126">
    <property type="entry name" value="HTH_1"/>
    <property type="match status" value="1"/>
</dbReference>
<evidence type="ECO:0000313" key="7">
    <source>
        <dbReference type="Proteomes" id="UP001165583"/>
    </source>
</evidence>
<evidence type="ECO:0000313" key="6">
    <source>
        <dbReference type="EMBL" id="MCT2398793.1"/>
    </source>
</evidence>
<dbReference type="InterPro" id="IPR005119">
    <property type="entry name" value="LysR_subst-bd"/>
</dbReference>
<dbReference type="InterPro" id="IPR036388">
    <property type="entry name" value="WH-like_DNA-bd_sf"/>
</dbReference>
<accession>A0ABT2I1W9</accession>
<keyword evidence="3" id="KW-0238">DNA-binding</keyword>
<protein>
    <submittedName>
        <fullName evidence="6">LysR family transcriptional regulator</fullName>
    </submittedName>
</protein>
<dbReference type="PANTHER" id="PTHR30419:SF8">
    <property type="entry name" value="NITROGEN ASSIMILATION TRANSCRIPTIONAL ACTIVATOR-RELATED"/>
    <property type="match status" value="1"/>
</dbReference>
<evidence type="ECO:0000256" key="4">
    <source>
        <dbReference type="ARBA" id="ARBA00023163"/>
    </source>
</evidence>
<dbReference type="InterPro" id="IPR050950">
    <property type="entry name" value="HTH-type_LysR_regulators"/>
</dbReference>
<organism evidence="6 7">
    <name type="scientific">Novosphingobium mangrovi</name>
    <name type="common">ex Huang et al. 2023</name>
    <dbReference type="NCBI Taxonomy" id="2976432"/>
    <lineage>
        <taxon>Bacteria</taxon>
        <taxon>Pseudomonadati</taxon>
        <taxon>Pseudomonadota</taxon>
        <taxon>Alphaproteobacteria</taxon>
        <taxon>Sphingomonadales</taxon>
        <taxon>Sphingomonadaceae</taxon>
        <taxon>Novosphingobium</taxon>
    </lineage>
</organism>
<evidence type="ECO:0000256" key="1">
    <source>
        <dbReference type="ARBA" id="ARBA00009437"/>
    </source>
</evidence>
<keyword evidence="2" id="KW-0805">Transcription regulation</keyword>
<dbReference type="InterPro" id="IPR000847">
    <property type="entry name" value="LysR_HTH_N"/>
</dbReference>
<name>A0ABT2I1W9_9SPHN</name>
<comment type="similarity">
    <text evidence="1">Belongs to the LysR transcriptional regulatory family.</text>
</comment>
<dbReference type="SUPFAM" id="SSF46785">
    <property type="entry name" value="Winged helix' DNA-binding domain"/>
    <property type="match status" value="1"/>
</dbReference>
<dbReference type="EMBL" id="JANZXA010000002">
    <property type="protein sequence ID" value="MCT2398793.1"/>
    <property type="molecule type" value="Genomic_DNA"/>
</dbReference>
<gene>
    <name evidence="6" type="ORF">NZK81_04450</name>
</gene>
<keyword evidence="7" id="KW-1185">Reference proteome</keyword>
<proteinExistence type="inferred from homology"/>
<reference evidence="6" key="1">
    <citation type="submission" date="2022-09" db="EMBL/GenBank/DDBJ databases">
        <title>Novosphingobium sp. Nov., a polycyclic aromatic hydrocarbon-degrading bacterium isolated form mangrove sediments in HongKong.</title>
        <authorList>
            <person name="Hu Z."/>
        </authorList>
    </citation>
    <scope>NUCLEOTIDE SEQUENCE</scope>
    <source>
        <strain evidence="6">HK4-1</strain>
    </source>
</reference>
<dbReference type="RefSeq" id="WP_260044281.1">
    <property type="nucleotide sequence ID" value="NZ_JANZXA010000002.1"/>
</dbReference>
<dbReference type="InterPro" id="IPR036390">
    <property type="entry name" value="WH_DNA-bd_sf"/>
</dbReference>
<evidence type="ECO:0000256" key="3">
    <source>
        <dbReference type="ARBA" id="ARBA00023125"/>
    </source>
</evidence>
<dbReference type="PROSITE" id="PS50931">
    <property type="entry name" value="HTH_LYSR"/>
    <property type="match status" value="1"/>
</dbReference>
<comment type="caution">
    <text evidence="6">The sequence shown here is derived from an EMBL/GenBank/DDBJ whole genome shotgun (WGS) entry which is preliminary data.</text>
</comment>
<dbReference type="Proteomes" id="UP001165583">
    <property type="component" value="Unassembled WGS sequence"/>
</dbReference>
<evidence type="ECO:0000259" key="5">
    <source>
        <dbReference type="PROSITE" id="PS50931"/>
    </source>
</evidence>
<dbReference type="Gene3D" id="1.10.10.10">
    <property type="entry name" value="Winged helix-like DNA-binding domain superfamily/Winged helix DNA-binding domain"/>
    <property type="match status" value="1"/>
</dbReference>
<sequence>MMLSRFCIYFDEVAKRGSIRRASEHLNITPSAIDRQILMMEEKLGVPLFDRMPKGLRLTAAGEVLVSTIRRWRRDLRNVEAHIDELRGLRRGEVTLALVDGSGEFVTRCLETFSRSYPGIVFHMQLTVSQGVVDRVLSGEADIGLAFNPPERHDVRVERALVYQIGAVMPADHPLAGRNEVTLSECAQHPLVGPDQGNVLRMILDNVWSQTLGELPRFAASASSVTLIKSLVMHRLGIGFLTAIDVATEVASGQLRFVPLTDVKMPLSALSLISAAGRPQSAATSLLIQQLASAMLDENVPHIG</sequence>
<dbReference type="Gene3D" id="3.40.190.290">
    <property type="match status" value="1"/>
</dbReference>
<dbReference type="SUPFAM" id="SSF53850">
    <property type="entry name" value="Periplasmic binding protein-like II"/>
    <property type="match status" value="1"/>
</dbReference>
<evidence type="ECO:0000256" key="2">
    <source>
        <dbReference type="ARBA" id="ARBA00023015"/>
    </source>
</evidence>